<protein>
    <submittedName>
        <fullName evidence="2">Selenocysteine lyase/Cysteine desulfurase</fullName>
    </submittedName>
</protein>
<name>A0A1T5KWV8_9MICO</name>
<dbReference type="AlphaFoldDB" id="A0A1T5KWV8"/>
<keyword evidence="3" id="KW-1185">Reference proteome</keyword>
<organism evidence="2 3">
    <name type="scientific">Okibacterium fritillariae</name>
    <dbReference type="NCBI Taxonomy" id="123320"/>
    <lineage>
        <taxon>Bacteria</taxon>
        <taxon>Bacillati</taxon>
        <taxon>Actinomycetota</taxon>
        <taxon>Actinomycetes</taxon>
        <taxon>Micrococcales</taxon>
        <taxon>Microbacteriaceae</taxon>
        <taxon>Okibacterium</taxon>
    </lineage>
</organism>
<dbReference type="OrthoDB" id="250246at2"/>
<dbReference type="PANTHER" id="PTHR43586">
    <property type="entry name" value="CYSTEINE DESULFURASE"/>
    <property type="match status" value="1"/>
</dbReference>
<dbReference type="STRING" id="123320.SAMN06309945_2568"/>
<dbReference type="EMBL" id="FUZP01000003">
    <property type="protein sequence ID" value="SKC67945.1"/>
    <property type="molecule type" value="Genomic_DNA"/>
</dbReference>
<dbReference type="Gene3D" id="3.40.640.10">
    <property type="entry name" value="Type I PLP-dependent aspartate aminotransferase-like (Major domain)"/>
    <property type="match status" value="1"/>
</dbReference>
<evidence type="ECO:0000259" key="1">
    <source>
        <dbReference type="Pfam" id="PF00266"/>
    </source>
</evidence>
<dbReference type="Pfam" id="PF00266">
    <property type="entry name" value="Aminotran_5"/>
    <property type="match status" value="1"/>
</dbReference>
<dbReference type="Proteomes" id="UP000190857">
    <property type="component" value="Unassembled WGS sequence"/>
</dbReference>
<dbReference type="InterPro" id="IPR015422">
    <property type="entry name" value="PyrdxlP-dep_Trfase_small"/>
</dbReference>
<keyword evidence="2" id="KW-0456">Lyase</keyword>
<evidence type="ECO:0000313" key="2">
    <source>
        <dbReference type="EMBL" id="SKC67945.1"/>
    </source>
</evidence>
<dbReference type="GO" id="GO:0016829">
    <property type="term" value="F:lyase activity"/>
    <property type="evidence" value="ECO:0007669"/>
    <property type="project" value="UniProtKB-KW"/>
</dbReference>
<proteinExistence type="predicted"/>
<gene>
    <name evidence="2" type="ORF">SAMN06309945_2568</name>
</gene>
<dbReference type="InterPro" id="IPR015421">
    <property type="entry name" value="PyrdxlP-dep_Trfase_major"/>
</dbReference>
<feature type="domain" description="Aminotransferase class V" evidence="1">
    <location>
        <begin position="91"/>
        <end position="297"/>
    </location>
</feature>
<accession>A0A1T5KWV8</accession>
<dbReference type="PANTHER" id="PTHR43586:SF21">
    <property type="entry name" value="PYRIDOXAL PHOSPHATE (PLP)-DEPENDENT ASPARTATE AMINOTRANSFERASE SUPERFAMILY"/>
    <property type="match status" value="1"/>
</dbReference>
<evidence type="ECO:0000313" key="3">
    <source>
        <dbReference type="Proteomes" id="UP000190857"/>
    </source>
</evidence>
<dbReference type="Gene3D" id="3.90.1150.10">
    <property type="entry name" value="Aspartate Aminotransferase, domain 1"/>
    <property type="match status" value="1"/>
</dbReference>
<dbReference type="InterPro" id="IPR000192">
    <property type="entry name" value="Aminotrans_V_dom"/>
</dbReference>
<dbReference type="SUPFAM" id="SSF53383">
    <property type="entry name" value="PLP-dependent transferases"/>
    <property type="match status" value="1"/>
</dbReference>
<sequence>MTTLARSRRTLDEARAQFVGGRRYLGACSVGLASADTLAAMRADQQNWAEGTCSPAAFDAGIARTRDAYGRLVGVTPDRIAIGSHVSAMVSVLAAGVPDGAEVLCVAGDFSSMVFPFLVLERRGVRVRHVPVEALADSITPDTYLVAFSLVQSASGRVADVAAIVEAAASTGTFTLCDTTQAAGAMPVDASLFDATVCHAYKWLCAPRGAAFLTLGADYQRTLVPIQANWYAGDDVWASCYGPEMRLATDARAFDVSPAWPVWVGTEPAIDLFASLDLAEVHAHNTALGDALCDGLGLPRAGQAIVTWPDASAHDLAALTAHGITASGRAGRARVAFHLWNDERDVADVLTALGHG</sequence>
<reference evidence="2 3" key="1">
    <citation type="submission" date="2017-02" db="EMBL/GenBank/DDBJ databases">
        <authorList>
            <person name="Peterson S.W."/>
        </authorList>
    </citation>
    <scope>NUCLEOTIDE SEQUENCE [LARGE SCALE GENOMIC DNA]</scope>
    <source>
        <strain evidence="2 3">VKM Ac-2059</strain>
    </source>
</reference>
<dbReference type="InterPro" id="IPR015424">
    <property type="entry name" value="PyrdxlP-dep_Trfase"/>
</dbReference>
<dbReference type="RefSeq" id="WP_079728599.1">
    <property type="nucleotide sequence ID" value="NZ_FUZP01000003.1"/>
</dbReference>